<dbReference type="InterPro" id="IPR021373">
    <property type="entry name" value="DUF2993"/>
</dbReference>
<protein>
    <recommendedName>
        <fullName evidence="3">DUF2993 domain-containing protein</fullName>
    </recommendedName>
</protein>
<dbReference type="Proteomes" id="UP000008206">
    <property type="component" value="Chromosome"/>
</dbReference>
<dbReference type="OrthoDB" id="507589at2"/>
<accession>E0UEB7</accession>
<dbReference type="AlphaFoldDB" id="E0UEB7"/>
<dbReference type="EMBL" id="CP002198">
    <property type="protein sequence ID" value="ADN14242.1"/>
    <property type="molecule type" value="Genomic_DNA"/>
</dbReference>
<dbReference type="HOGENOM" id="CLU_092370_0_0_3"/>
<evidence type="ECO:0000313" key="2">
    <source>
        <dbReference type="Proteomes" id="UP000008206"/>
    </source>
</evidence>
<proteinExistence type="predicted"/>
<organism evidence="1 2">
    <name type="scientific">Gloeothece verrucosa (strain PCC 7822)</name>
    <name type="common">Cyanothece sp. (strain PCC 7822)</name>
    <dbReference type="NCBI Taxonomy" id="497965"/>
    <lineage>
        <taxon>Bacteria</taxon>
        <taxon>Bacillati</taxon>
        <taxon>Cyanobacteriota</taxon>
        <taxon>Cyanophyceae</taxon>
        <taxon>Oscillatoriophycideae</taxon>
        <taxon>Chroococcales</taxon>
        <taxon>Aphanothecaceae</taxon>
        <taxon>Gloeothece</taxon>
        <taxon>Gloeothece verrucosa</taxon>
    </lineage>
</organism>
<dbReference type="RefSeq" id="WP_013322347.1">
    <property type="nucleotide sequence ID" value="NC_014501.1"/>
</dbReference>
<dbReference type="STRING" id="497965.Cyan7822_2264"/>
<gene>
    <name evidence="1" type="ordered locus">Cyan7822_2264</name>
</gene>
<name>E0UEB7_GLOV7</name>
<dbReference type="KEGG" id="cyj:Cyan7822_2264"/>
<evidence type="ECO:0000313" key="1">
    <source>
        <dbReference type="EMBL" id="ADN14242.1"/>
    </source>
</evidence>
<sequence length="254" mass="28466">MTSIVFGSLPLPNQSGDQLVSKAVSAAIAALFKRTGKIEANVRAEPVTKLLQGSVDGFDFIGNAMLMYNGLRIEAMELYVQAVSIDFSAIFKGQVRLRQPTQASMRVVLTEDDLTKSFNTPFVVEKLQKLQYQGKALYFQKTEMILNEDKSFSLKSQVRVGEASEPLNVDLKAHLEVVERRKLQFVDVTYGGDSEGIELSKALIDHVNNLLDLDKFALDGTQLRLDRFRIKDKELVFYGIAKIDQFPQRKVKAA</sequence>
<evidence type="ECO:0008006" key="3">
    <source>
        <dbReference type="Google" id="ProtNLM"/>
    </source>
</evidence>
<dbReference type="Pfam" id="PF11209">
    <property type="entry name" value="LmeA"/>
    <property type="match status" value="1"/>
</dbReference>
<dbReference type="eggNOG" id="ENOG502Z7Y0">
    <property type="taxonomic scope" value="Bacteria"/>
</dbReference>
<reference evidence="2" key="1">
    <citation type="journal article" date="2011" name="MBio">
        <title>Novel metabolic attributes of the genus Cyanothece, comprising a group of unicellular nitrogen-fixing Cyanobacteria.</title>
        <authorList>
            <person name="Bandyopadhyay A."/>
            <person name="Elvitigala T."/>
            <person name="Welsh E."/>
            <person name="Stockel J."/>
            <person name="Liberton M."/>
            <person name="Min H."/>
            <person name="Sherman L.A."/>
            <person name="Pakrasi H.B."/>
        </authorList>
    </citation>
    <scope>NUCLEOTIDE SEQUENCE [LARGE SCALE GENOMIC DNA]</scope>
    <source>
        <strain evidence="2">PCC 7822</strain>
    </source>
</reference>
<keyword evidence="2" id="KW-1185">Reference proteome</keyword>